<reference evidence="2" key="2">
    <citation type="submission" date="2018-04" db="EMBL/GenBank/DDBJ databases">
        <title>OnivRS2 (Oryza nivara Reference Sequence Version 2).</title>
        <authorList>
            <person name="Zhang J."/>
            <person name="Kudrna D."/>
            <person name="Lee S."/>
            <person name="Talag J."/>
            <person name="Rajasekar S."/>
            <person name="Welchert J."/>
            <person name="Hsing Y.-I."/>
            <person name="Wing R.A."/>
        </authorList>
    </citation>
    <scope>NUCLEOTIDE SEQUENCE [LARGE SCALE GENOMIC DNA]</scope>
    <source>
        <strain evidence="2">SL10</strain>
    </source>
</reference>
<dbReference type="EnsemblPlants" id="ONIVA02G03970.1">
    <property type="protein sequence ID" value="ONIVA02G03970.1"/>
    <property type="gene ID" value="ONIVA02G03970"/>
</dbReference>
<feature type="region of interest" description="Disordered" evidence="1">
    <location>
        <begin position="1"/>
        <end position="50"/>
    </location>
</feature>
<name>A0A0E0G1A9_ORYNI</name>
<protein>
    <submittedName>
        <fullName evidence="2">Uncharacterized protein</fullName>
    </submittedName>
</protein>
<organism evidence="2">
    <name type="scientific">Oryza nivara</name>
    <name type="common">Indian wild rice</name>
    <name type="synonym">Oryza sativa f. spontanea</name>
    <dbReference type="NCBI Taxonomy" id="4536"/>
    <lineage>
        <taxon>Eukaryota</taxon>
        <taxon>Viridiplantae</taxon>
        <taxon>Streptophyta</taxon>
        <taxon>Embryophyta</taxon>
        <taxon>Tracheophyta</taxon>
        <taxon>Spermatophyta</taxon>
        <taxon>Magnoliopsida</taxon>
        <taxon>Liliopsida</taxon>
        <taxon>Poales</taxon>
        <taxon>Poaceae</taxon>
        <taxon>BOP clade</taxon>
        <taxon>Oryzoideae</taxon>
        <taxon>Oryzeae</taxon>
        <taxon>Oryzinae</taxon>
        <taxon>Oryza</taxon>
    </lineage>
</organism>
<keyword evidence="3" id="KW-1185">Reference proteome</keyword>
<dbReference type="AlphaFoldDB" id="A0A0E0G1A9"/>
<evidence type="ECO:0000313" key="2">
    <source>
        <dbReference type="EnsemblPlants" id="ONIVA02G03970.1"/>
    </source>
</evidence>
<proteinExistence type="predicted"/>
<dbReference type="Gramene" id="ONIVA02G03970.1">
    <property type="protein sequence ID" value="ONIVA02G03970.1"/>
    <property type="gene ID" value="ONIVA02G03970"/>
</dbReference>
<accession>A0A0E0G1A9</accession>
<evidence type="ECO:0000256" key="1">
    <source>
        <dbReference type="SAM" id="MobiDB-lite"/>
    </source>
</evidence>
<dbReference type="HOGENOM" id="CLU_2350322_0_0_1"/>
<dbReference type="Proteomes" id="UP000006591">
    <property type="component" value="Chromosome 2"/>
</dbReference>
<reference evidence="2" key="1">
    <citation type="submission" date="2015-04" db="UniProtKB">
        <authorList>
            <consortium name="EnsemblPlants"/>
        </authorList>
    </citation>
    <scope>IDENTIFICATION</scope>
    <source>
        <strain evidence="2">SL10</strain>
    </source>
</reference>
<sequence length="97" mass="10873">MKESISMAENSIHLWPDPGGGRSSTTMSPPFPVTRHHEPSSSRTPHYGNASRCVSRKLSAVETPSRSRHVARLCGTQHYIKEPEIHRDVQASDLQRQ</sequence>
<evidence type="ECO:0000313" key="3">
    <source>
        <dbReference type="Proteomes" id="UP000006591"/>
    </source>
</evidence>